<gene>
    <name evidence="2" type="ORF">NGAL_HAMBI1145_52480</name>
</gene>
<organism evidence="2 3">
    <name type="scientific">Neorhizobium galegae bv. officinalis</name>
    <dbReference type="NCBI Taxonomy" id="323656"/>
    <lineage>
        <taxon>Bacteria</taxon>
        <taxon>Pseudomonadati</taxon>
        <taxon>Pseudomonadota</taxon>
        <taxon>Alphaproteobacteria</taxon>
        <taxon>Hyphomicrobiales</taxon>
        <taxon>Rhizobiaceae</taxon>
        <taxon>Rhizobium/Agrobacterium group</taxon>
        <taxon>Neorhizobium</taxon>
    </lineage>
</organism>
<dbReference type="AlphaFoldDB" id="A0A0T7FYQ1"/>
<accession>A0A0T7FYQ1</accession>
<dbReference type="OrthoDB" id="3480230at2"/>
<dbReference type="EMBL" id="CCRH01000019">
    <property type="protein sequence ID" value="CDZ40143.1"/>
    <property type="molecule type" value="Genomic_DNA"/>
</dbReference>
<feature type="domain" description="DUF7662" evidence="1">
    <location>
        <begin position="4"/>
        <end position="67"/>
    </location>
</feature>
<name>A0A0T7FYQ1_NEOGA</name>
<reference evidence="2 3" key="1">
    <citation type="submission" date="2014-08" db="EMBL/GenBank/DDBJ databases">
        <authorList>
            <person name="Chen Y.-H."/>
        </authorList>
    </citation>
    <scope>NUCLEOTIDE SEQUENCE [LARGE SCALE GENOMIC DNA]</scope>
</reference>
<protein>
    <recommendedName>
        <fullName evidence="1">DUF7662 domain-containing protein</fullName>
    </recommendedName>
</protein>
<proteinExistence type="predicted"/>
<dbReference type="InterPro" id="IPR056079">
    <property type="entry name" value="DUF7662"/>
</dbReference>
<sequence>MRKYAGLTSRLEKESLREITLVFAEIEDAIGRPLPRSATRQGFWANRYNRIQYHGMRRAVMDAGFRGELLVDEGKVRFVKV</sequence>
<evidence type="ECO:0000313" key="2">
    <source>
        <dbReference type="EMBL" id="CDZ40143.1"/>
    </source>
</evidence>
<evidence type="ECO:0000259" key="1">
    <source>
        <dbReference type="Pfam" id="PF24698"/>
    </source>
</evidence>
<dbReference type="Proteomes" id="UP000046176">
    <property type="component" value="Unassembled WGS sequence"/>
</dbReference>
<dbReference type="Pfam" id="PF24698">
    <property type="entry name" value="DUF7662"/>
    <property type="match status" value="1"/>
</dbReference>
<evidence type="ECO:0000313" key="3">
    <source>
        <dbReference type="Proteomes" id="UP000046176"/>
    </source>
</evidence>